<keyword evidence="3 13" id="KW-0349">Heme</keyword>
<evidence type="ECO:0008006" key="18">
    <source>
        <dbReference type="Google" id="ProtNLM"/>
    </source>
</evidence>
<proteinExistence type="inferred from homology"/>
<dbReference type="SUPFAM" id="SSF48264">
    <property type="entry name" value="Cytochrome P450"/>
    <property type="match status" value="1"/>
</dbReference>
<dbReference type="AlphaFoldDB" id="A0A5N6P7Z1"/>
<keyword evidence="6" id="KW-0735">Signal-anchor</keyword>
<comment type="subcellular location">
    <subcellularLocation>
        <location evidence="1">Membrane</location>
        <topology evidence="1">Single-pass type II membrane protein</topology>
    </subcellularLocation>
</comment>
<dbReference type="PRINTS" id="PR00385">
    <property type="entry name" value="P450"/>
</dbReference>
<dbReference type="InterPro" id="IPR036396">
    <property type="entry name" value="Cyt_P450_sf"/>
</dbReference>
<dbReference type="Gene3D" id="1.10.630.10">
    <property type="entry name" value="Cytochrome P450"/>
    <property type="match status" value="1"/>
</dbReference>
<dbReference type="InterPro" id="IPR017972">
    <property type="entry name" value="Cyt_P450_CS"/>
</dbReference>
<dbReference type="PANTHER" id="PTHR47955">
    <property type="entry name" value="CYTOCHROME P450 FAMILY 71 PROTEIN"/>
    <property type="match status" value="1"/>
</dbReference>
<dbReference type="Proteomes" id="UP000326396">
    <property type="component" value="Linkage Group LG14"/>
</dbReference>
<keyword evidence="5 13" id="KW-0479">Metal-binding</keyword>
<keyword evidence="7 15" id="KW-1133">Transmembrane helix</keyword>
<evidence type="ECO:0000256" key="3">
    <source>
        <dbReference type="ARBA" id="ARBA00022617"/>
    </source>
</evidence>
<dbReference type="GO" id="GO:0020037">
    <property type="term" value="F:heme binding"/>
    <property type="evidence" value="ECO:0007669"/>
    <property type="project" value="InterPro"/>
</dbReference>
<dbReference type="EMBL" id="SZYD01000006">
    <property type="protein sequence ID" value="KAD5961786.1"/>
    <property type="molecule type" value="Genomic_DNA"/>
</dbReference>
<dbReference type="OrthoDB" id="2789670at2759"/>
<evidence type="ECO:0000313" key="16">
    <source>
        <dbReference type="EMBL" id="KAD5961786.1"/>
    </source>
</evidence>
<gene>
    <name evidence="16" type="ORF">E3N88_13259</name>
</gene>
<keyword evidence="4 15" id="KW-0812">Transmembrane</keyword>
<protein>
    <recommendedName>
        <fullName evidence="18">Cytochrome P450</fullName>
    </recommendedName>
</protein>
<keyword evidence="8 14" id="KW-0560">Oxidoreductase</keyword>
<keyword evidence="11 15" id="KW-0472">Membrane</keyword>
<evidence type="ECO:0000256" key="1">
    <source>
        <dbReference type="ARBA" id="ARBA00004606"/>
    </source>
</evidence>
<dbReference type="PROSITE" id="PS00086">
    <property type="entry name" value="CYTOCHROME_P450"/>
    <property type="match status" value="1"/>
</dbReference>
<evidence type="ECO:0000256" key="12">
    <source>
        <dbReference type="ARBA" id="ARBA00023180"/>
    </source>
</evidence>
<dbReference type="CDD" id="cd11072">
    <property type="entry name" value="CYP71-like"/>
    <property type="match status" value="1"/>
</dbReference>
<evidence type="ECO:0000256" key="5">
    <source>
        <dbReference type="ARBA" id="ARBA00022723"/>
    </source>
</evidence>
<evidence type="ECO:0000256" key="14">
    <source>
        <dbReference type="RuleBase" id="RU000461"/>
    </source>
</evidence>
<evidence type="ECO:0000256" key="6">
    <source>
        <dbReference type="ARBA" id="ARBA00022968"/>
    </source>
</evidence>
<dbReference type="PANTHER" id="PTHR47955:SF9">
    <property type="entry name" value="PREMNASPIRODIENE OXYGENASE-LIKE"/>
    <property type="match status" value="1"/>
</dbReference>
<dbReference type="GO" id="GO:0004497">
    <property type="term" value="F:monooxygenase activity"/>
    <property type="evidence" value="ECO:0007669"/>
    <property type="project" value="UniProtKB-KW"/>
</dbReference>
<dbReference type="FunFam" id="1.10.630.10:FF:000043">
    <property type="entry name" value="Cytochrome P450 99A2"/>
    <property type="match status" value="1"/>
</dbReference>
<dbReference type="GO" id="GO:0016705">
    <property type="term" value="F:oxidoreductase activity, acting on paired donors, with incorporation or reduction of molecular oxygen"/>
    <property type="evidence" value="ECO:0007669"/>
    <property type="project" value="InterPro"/>
</dbReference>
<evidence type="ECO:0000256" key="4">
    <source>
        <dbReference type="ARBA" id="ARBA00022692"/>
    </source>
</evidence>
<name>A0A5N6P7Z1_9ASTR</name>
<reference evidence="16 17" key="1">
    <citation type="submission" date="2019-05" db="EMBL/GenBank/DDBJ databases">
        <title>Mikania micrantha, genome provides insights into the molecular mechanism of rapid growth.</title>
        <authorList>
            <person name="Liu B."/>
        </authorList>
    </citation>
    <scope>NUCLEOTIDE SEQUENCE [LARGE SCALE GENOMIC DNA]</scope>
    <source>
        <strain evidence="16">NLD-2019</strain>
        <tissue evidence="16">Leaf</tissue>
    </source>
</reference>
<evidence type="ECO:0000256" key="8">
    <source>
        <dbReference type="ARBA" id="ARBA00023002"/>
    </source>
</evidence>
<organism evidence="16 17">
    <name type="scientific">Mikania micrantha</name>
    <name type="common">bitter vine</name>
    <dbReference type="NCBI Taxonomy" id="192012"/>
    <lineage>
        <taxon>Eukaryota</taxon>
        <taxon>Viridiplantae</taxon>
        <taxon>Streptophyta</taxon>
        <taxon>Embryophyta</taxon>
        <taxon>Tracheophyta</taxon>
        <taxon>Spermatophyta</taxon>
        <taxon>Magnoliopsida</taxon>
        <taxon>eudicotyledons</taxon>
        <taxon>Gunneridae</taxon>
        <taxon>Pentapetalae</taxon>
        <taxon>asterids</taxon>
        <taxon>campanulids</taxon>
        <taxon>Asterales</taxon>
        <taxon>Asteraceae</taxon>
        <taxon>Asteroideae</taxon>
        <taxon>Heliantheae alliance</taxon>
        <taxon>Eupatorieae</taxon>
        <taxon>Mikania</taxon>
    </lineage>
</organism>
<dbReference type="GO" id="GO:0051762">
    <property type="term" value="P:sesquiterpene biosynthetic process"/>
    <property type="evidence" value="ECO:0007669"/>
    <property type="project" value="UniProtKB-ARBA"/>
</dbReference>
<evidence type="ECO:0000256" key="2">
    <source>
        <dbReference type="ARBA" id="ARBA00010617"/>
    </source>
</evidence>
<dbReference type="PRINTS" id="PR00463">
    <property type="entry name" value="EP450I"/>
</dbReference>
<keyword evidence="10 14" id="KW-0503">Monooxygenase</keyword>
<dbReference type="InterPro" id="IPR001128">
    <property type="entry name" value="Cyt_P450"/>
</dbReference>
<evidence type="ECO:0000256" key="13">
    <source>
        <dbReference type="PIRSR" id="PIRSR602401-1"/>
    </source>
</evidence>
<comment type="caution">
    <text evidence="16">The sequence shown here is derived from an EMBL/GenBank/DDBJ whole genome shotgun (WGS) entry which is preliminary data.</text>
</comment>
<dbReference type="InterPro" id="IPR002401">
    <property type="entry name" value="Cyt_P450_E_grp-I"/>
</dbReference>
<evidence type="ECO:0000256" key="7">
    <source>
        <dbReference type="ARBA" id="ARBA00022989"/>
    </source>
</evidence>
<accession>A0A5N6P7Z1</accession>
<dbReference type="GO" id="GO:0005506">
    <property type="term" value="F:iron ion binding"/>
    <property type="evidence" value="ECO:0007669"/>
    <property type="project" value="InterPro"/>
</dbReference>
<feature type="transmembrane region" description="Helical" evidence="15">
    <location>
        <begin position="6"/>
        <end position="25"/>
    </location>
</feature>
<sequence>MEIFTISPSWLITTPLVFFMFYMFLHTLKSSKSSIKAPNLPPSPPKLPIIGNLHQLFGKTRHQALWQLSKKYGPVMLLHIGSKPFLIISSPAMAKQVLKTQDHIFCSRPLSKSAKRLTYNYLDIAFSPQSAHRREKRKILVSEFLSPKRARSFNHVLVMEIENVVRVLSLHPLNTHVNLSKMLLAMVKEVVCKVGFGKNYIEEPVKGISWEEILDEAVVMLDGSYSDNFPWLGRIFDMITGWNRKLEKCFGNLDAYIQMILDDHNNDAIADISEDDKDFVHRLIELSSMADASSNELTKEDVKALIMNVFTGGIDTTVASLEWAMSEIAKSPRVMQKLQNEIRKKAGRIQRVDQLDTTNMTYLKLVVKEAMRLHAPAPLLIPHESSSHCQIYGYDVFPGTTTVINAWGIGIDPNTWGANAAEFYPERFENVDVDSVGGGGNFEMLPFGGGRRSCPAINTAPATVELVIANRLYWFDWGLPDGLKIEDLDMEEEGSLIIHKKLPLCLVPIKHNWED</sequence>
<keyword evidence="17" id="KW-1185">Reference proteome</keyword>
<dbReference type="GO" id="GO:0016020">
    <property type="term" value="C:membrane"/>
    <property type="evidence" value="ECO:0007669"/>
    <property type="project" value="UniProtKB-SubCell"/>
</dbReference>
<evidence type="ECO:0000256" key="10">
    <source>
        <dbReference type="ARBA" id="ARBA00023033"/>
    </source>
</evidence>
<dbReference type="Pfam" id="PF00067">
    <property type="entry name" value="p450"/>
    <property type="match status" value="1"/>
</dbReference>
<comment type="similarity">
    <text evidence="2 14">Belongs to the cytochrome P450 family.</text>
</comment>
<feature type="binding site" description="axial binding residue" evidence="13">
    <location>
        <position position="454"/>
    </location>
    <ligand>
        <name>heme</name>
        <dbReference type="ChEBI" id="CHEBI:30413"/>
    </ligand>
    <ligandPart>
        <name>Fe</name>
        <dbReference type="ChEBI" id="CHEBI:18248"/>
    </ligandPart>
</feature>
<comment type="cofactor">
    <cofactor evidence="13">
        <name>heme</name>
        <dbReference type="ChEBI" id="CHEBI:30413"/>
    </cofactor>
</comment>
<evidence type="ECO:0000256" key="11">
    <source>
        <dbReference type="ARBA" id="ARBA00023136"/>
    </source>
</evidence>
<evidence type="ECO:0000313" key="17">
    <source>
        <dbReference type="Proteomes" id="UP000326396"/>
    </source>
</evidence>
<evidence type="ECO:0000256" key="9">
    <source>
        <dbReference type="ARBA" id="ARBA00023004"/>
    </source>
</evidence>
<keyword evidence="9 13" id="KW-0408">Iron</keyword>
<evidence type="ECO:0000256" key="15">
    <source>
        <dbReference type="SAM" id="Phobius"/>
    </source>
</evidence>
<keyword evidence="12" id="KW-0325">Glycoprotein</keyword>